<dbReference type="PANTHER" id="PTHR37302">
    <property type="entry name" value="SLR1116 PROTEIN"/>
    <property type="match status" value="1"/>
</dbReference>
<dbReference type="Gene3D" id="1.20.120.450">
    <property type="entry name" value="dinb family like domain"/>
    <property type="match status" value="1"/>
</dbReference>
<proteinExistence type="inferred from homology"/>
<accession>A0ABY3DQH8</accession>
<dbReference type="Proteomes" id="UP000315321">
    <property type="component" value="Unassembled WGS sequence"/>
</dbReference>
<evidence type="ECO:0000256" key="2">
    <source>
        <dbReference type="ARBA" id="ARBA00022723"/>
    </source>
</evidence>
<dbReference type="Pfam" id="PF05163">
    <property type="entry name" value="DinB"/>
    <property type="match status" value="1"/>
</dbReference>
<dbReference type="EMBL" id="VMBP01000003">
    <property type="protein sequence ID" value="TSJ62055.1"/>
    <property type="molecule type" value="Genomic_DNA"/>
</dbReference>
<dbReference type="InterPro" id="IPR034660">
    <property type="entry name" value="DinB/YfiT-like"/>
</dbReference>
<keyword evidence="4" id="KW-1185">Reference proteome</keyword>
<gene>
    <name evidence="3" type="ORF">FO470_10800</name>
</gene>
<protein>
    <submittedName>
        <fullName evidence="3">Damage-inducible protein DinB</fullName>
    </submittedName>
</protein>
<evidence type="ECO:0000256" key="1">
    <source>
        <dbReference type="ARBA" id="ARBA00008635"/>
    </source>
</evidence>
<organism evidence="3 4">
    <name type="scientific">Ancylobacter moscoviensis</name>
    <dbReference type="NCBI Taxonomy" id="2597768"/>
    <lineage>
        <taxon>Bacteria</taxon>
        <taxon>Pseudomonadati</taxon>
        <taxon>Pseudomonadota</taxon>
        <taxon>Alphaproteobacteria</taxon>
        <taxon>Hyphomicrobiales</taxon>
        <taxon>Xanthobacteraceae</taxon>
        <taxon>Ancylobacter</taxon>
    </lineage>
</organism>
<evidence type="ECO:0000313" key="3">
    <source>
        <dbReference type="EMBL" id="TSJ62055.1"/>
    </source>
</evidence>
<dbReference type="RefSeq" id="WP_144342972.1">
    <property type="nucleotide sequence ID" value="NZ_VMBP01000003.1"/>
</dbReference>
<comment type="caution">
    <text evidence="3">The sequence shown here is derived from an EMBL/GenBank/DDBJ whole genome shotgun (WGS) entry which is preliminary data.</text>
</comment>
<name>A0ABY3DQH8_9HYPH</name>
<comment type="similarity">
    <text evidence="1">Belongs to the DinB family.</text>
</comment>
<dbReference type="InterPro" id="IPR007837">
    <property type="entry name" value="DinB"/>
</dbReference>
<sequence length="177" mass="19562">MTPDQLFVRRYRDLAAYNAWANRRLYAAVGRLGDGQYRADRGAFFGSVHGTLNHLLVGDRLWMRRITGTGDEPARLDTILFRTLPELAEARTAEDARISAHMDGLDAAALAAELHYANVAGARFVQPLATVLDHFFNHQTHHRGQLHCLVSGFLGNEGAPSLDLIAFQRESGLARPG</sequence>
<reference evidence="3 4" key="1">
    <citation type="submission" date="2019-07" db="EMBL/GenBank/DDBJ databases">
        <authorList>
            <person name="Grouzdev D.S."/>
        </authorList>
    </citation>
    <scope>NUCLEOTIDE SEQUENCE [LARGE SCALE GENOMIC DNA]</scope>
    <source>
        <strain evidence="3 4">3C</strain>
    </source>
</reference>
<dbReference type="SUPFAM" id="SSF109854">
    <property type="entry name" value="DinB/YfiT-like putative metalloenzymes"/>
    <property type="match status" value="1"/>
</dbReference>
<evidence type="ECO:0000313" key="4">
    <source>
        <dbReference type="Proteomes" id="UP000315321"/>
    </source>
</evidence>
<dbReference type="PANTHER" id="PTHR37302:SF1">
    <property type="entry name" value="PROTEIN DINB"/>
    <property type="match status" value="1"/>
</dbReference>
<keyword evidence="2" id="KW-0479">Metal-binding</keyword>